<organism evidence="4 5">
    <name type="scientific">Streptomyces gamaensis</name>
    <dbReference type="NCBI Taxonomy" id="1763542"/>
    <lineage>
        <taxon>Bacteria</taxon>
        <taxon>Bacillati</taxon>
        <taxon>Actinomycetota</taxon>
        <taxon>Actinomycetes</taxon>
        <taxon>Kitasatosporales</taxon>
        <taxon>Streptomycetaceae</taxon>
        <taxon>Streptomyces</taxon>
    </lineage>
</organism>
<dbReference type="InterPro" id="IPR030688">
    <property type="entry name" value="MeTrfase_MtrA/MtxA"/>
</dbReference>
<evidence type="ECO:0000256" key="1">
    <source>
        <dbReference type="ARBA" id="ARBA00022679"/>
    </source>
</evidence>
<proteinExistence type="predicted"/>
<sequence>MPRGELPPAPAPVAVCCLSSRELVAPLADLPGVALAGTLMTANLGIEEILGTLCRYPAVRALLVCGRDSPRFRAGQSLIALFEQGLADERGRIRGATGYLPVLRSLPPERIEEIRARVEVVDARGVRDIGVLRAAVDSLVARLRTAPGAPTAPGPDPAARERAGAFRAVRPVGRRSPLQDSIEGFVVITVDAARRRIRLRHYDRDLTPRHQMWGTRAESMLLGLLGAGIVGEPSHAGYLGGELTKAETALRLGLPYEQDLPLRAPASRARRRPKTAKERPGMDDGTHRENPDGFGELLRRVARTLDIEAATLDPHLPVGEQVAVDSARIIELTVVLEEELGLCLPDDIDLRQVSLAELHKALVS</sequence>
<comment type="caution">
    <text evidence="4">The sequence shown here is derived from an EMBL/GenBank/DDBJ whole genome shotgun (WGS) entry which is preliminary data.</text>
</comment>
<protein>
    <recommendedName>
        <fullName evidence="3">DUF4346 domain-containing protein</fullName>
    </recommendedName>
</protein>
<evidence type="ECO:0000313" key="4">
    <source>
        <dbReference type="EMBL" id="MFC5719513.1"/>
    </source>
</evidence>
<evidence type="ECO:0000256" key="2">
    <source>
        <dbReference type="SAM" id="MobiDB-lite"/>
    </source>
</evidence>
<feature type="region of interest" description="Disordered" evidence="2">
    <location>
        <begin position="264"/>
        <end position="293"/>
    </location>
</feature>
<keyword evidence="5" id="KW-1185">Reference proteome</keyword>
<evidence type="ECO:0000259" key="3">
    <source>
        <dbReference type="Pfam" id="PF14251"/>
    </source>
</evidence>
<reference evidence="5" key="1">
    <citation type="journal article" date="2019" name="Int. J. Syst. Evol. Microbiol.">
        <title>The Global Catalogue of Microorganisms (GCM) 10K type strain sequencing project: providing services to taxonomists for standard genome sequencing and annotation.</title>
        <authorList>
            <consortium name="The Broad Institute Genomics Platform"/>
            <consortium name="The Broad Institute Genome Sequencing Center for Infectious Disease"/>
            <person name="Wu L."/>
            <person name="Ma J."/>
        </authorList>
    </citation>
    <scope>NUCLEOTIDE SEQUENCE [LARGE SCALE GENOMIC DNA]</scope>
    <source>
        <strain evidence="5">CGMCC 4.7304</strain>
    </source>
</reference>
<gene>
    <name evidence="4" type="ORF">ACFP1Z_04840</name>
</gene>
<dbReference type="EMBL" id="JBHSPB010000002">
    <property type="protein sequence ID" value="MFC5719513.1"/>
    <property type="molecule type" value="Genomic_DNA"/>
</dbReference>
<keyword evidence="1" id="KW-0808">Transferase</keyword>
<evidence type="ECO:0000313" key="5">
    <source>
        <dbReference type="Proteomes" id="UP001596083"/>
    </source>
</evidence>
<dbReference type="Pfam" id="PF14251">
    <property type="entry name" value="PterinBD-DUF4346"/>
    <property type="match status" value="1"/>
</dbReference>
<name>A0ABW0YVQ8_9ACTN</name>
<feature type="compositionally biased region" description="Basic and acidic residues" evidence="2">
    <location>
        <begin position="275"/>
        <end position="293"/>
    </location>
</feature>
<dbReference type="InterPro" id="IPR025595">
    <property type="entry name" value="PterinBD-DUF4346"/>
</dbReference>
<dbReference type="RefSeq" id="WP_390314602.1">
    <property type="nucleotide sequence ID" value="NZ_JBHSPB010000002.1"/>
</dbReference>
<dbReference type="Proteomes" id="UP001596083">
    <property type="component" value="Unassembled WGS sequence"/>
</dbReference>
<dbReference type="InterPro" id="IPR036736">
    <property type="entry name" value="ACP-like_sf"/>
</dbReference>
<accession>A0ABW0YVQ8</accession>
<feature type="domain" description="DUF4346" evidence="3">
    <location>
        <begin position="183"/>
        <end position="259"/>
    </location>
</feature>
<dbReference type="SUPFAM" id="SSF47336">
    <property type="entry name" value="ACP-like"/>
    <property type="match status" value="1"/>
</dbReference>
<dbReference type="Pfam" id="PF04208">
    <property type="entry name" value="MtrA"/>
    <property type="match status" value="1"/>
</dbReference>